<evidence type="ECO:0000256" key="6">
    <source>
        <dbReference type="SAM" id="Phobius"/>
    </source>
</evidence>
<dbReference type="EMBL" id="WJBC01000009">
    <property type="protein sequence ID" value="MBC3804348.1"/>
    <property type="molecule type" value="Genomic_DNA"/>
</dbReference>
<keyword evidence="2" id="KW-1003">Cell membrane</keyword>
<evidence type="ECO:0000259" key="7">
    <source>
        <dbReference type="Pfam" id="PF00482"/>
    </source>
</evidence>
<dbReference type="RefSeq" id="WP_186842234.1">
    <property type="nucleotide sequence ID" value="NZ_WJBC01000009.1"/>
</dbReference>
<evidence type="ECO:0000313" key="8">
    <source>
        <dbReference type="EMBL" id="MBC3804348.1"/>
    </source>
</evidence>
<gene>
    <name evidence="8" type="ORF">GH808_07880</name>
</gene>
<name>A0ABR6WUQ6_9FIRM</name>
<dbReference type="Pfam" id="PF00482">
    <property type="entry name" value="T2SSF"/>
    <property type="match status" value="1"/>
</dbReference>
<comment type="caution">
    <text evidence="8">The sequence shown here is derived from an EMBL/GenBank/DDBJ whole genome shotgun (WGS) entry which is preliminary data.</text>
</comment>
<evidence type="ECO:0000256" key="5">
    <source>
        <dbReference type="ARBA" id="ARBA00023136"/>
    </source>
</evidence>
<keyword evidence="5 6" id="KW-0472">Membrane</keyword>
<evidence type="ECO:0000256" key="4">
    <source>
        <dbReference type="ARBA" id="ARBA00022989"/>
    </source>
</evidence>
<dbReference type="PANTHER" id="PTHR35007:SF2">
    <property type="entry name" value="PILUS ASSEMBLE PROTEIN"/>
    <property type="match status" value="1"/>
</dbReference>
<keyword evidence="3 6" id="KW-0812">Transmembrane</keyword>
<sequence>MMILLTISGSLLAFVLTMILFYSKGKTIDTKSRRLDLIRKRNRPALDDEFEKPFFQRVILPLYNSIIKRLSGLFPKKKGNNTQKIETNLRLAGLHLAVNEYNAARLVFSGVVVLATIILMAFVRLGLALEALIVLLSVLFSLIIPTLFLKLKITKRQGAIANEMPDVMDLLCVSMEAGLGFDAAMVKIGERLSGVLVAELNIAQTEINYGKPRREALKSLAERNSVEELKTFVGSIIQAEQLGIPINQVLKAQAEELRIKRRQRAEEKAMKAPVKMMIPLVVFVLPVLFIVLLGPTILQVIDQFGGI</sequence>
<organism evidence="8 9">
    <name type="scientific">Acetobacterium fimetarium</name>
    <dbReference type="NCBI Taxonomy" id="52691"/>
    <lineage>
        <taxon>Bacteria</taxon>
        <taxon>Bacillati</taxon>
        <taxon>Bacillota</taxon>
        <taxon>Clostridia</taxon>
        <taxon>Eubacteriales</taxon>
        <taxon>Eubacteriaceae</taxon>
        <taxon>Acetobacterium</taxon>
    </lineage>
</organism>
<dbReference type="InterPro" id="IPR018076">
    <property type="entry name" value="T2SS_GspF_dom"/>
</dbReference>
<feature type="domain" description="Type II secretion system protein GspF" evidence="7">
    <location>
        <begin position="169"/>
        <end position="293"/>
    </location>
</feature>
<dbReference type="Proteomes" id="UP000603234">
    <property type="component" value="Unassembled WGS sequence"/>
</dbReference>
<evidence type="ECO:0000256" key="2">
    <source>
        <dbReference type="ARBA" id="ARBA00022475"/>
    </source>
</evidence>
<evidence type="ECO:0000256" key="3">
    <source>
        <dbReference type="ARBA" id="ARBA00022692"/>
    </source>
</evidence>
<keyword evidence="9" id="KW-1185">Reference proteome</keyword>
<accession>A0ABR6WUQ6</accession>
<evidence type="ECO:0000256" key="1">
    <source>
        <dbReference type="ARBA" id="ARBA00004651"/>
    </source>
</evidence>
<feature type="transmembrane region" description="Helical" evidence="6">
    <location>
        <begin position="131"/>
        <end position="149"/>
    </location>
</feature>
<feature type="transmembrane region" description="Helical" evidence="6">
    <location>
        <begin position="278"/>
        <end position="301"/>
    </location>
</feature>
<dbReference type="PANTHER" id="PTHR35007">
    <property type="entry name" value="INTEGRAL MEMBRANE PROTEIN-RELATED"/>
    <property type="match status" value="1"/>
</dbReference>
<reference evidence="8 9" key="1">
    <citation type="journal article" date="2020" name="mSystems">
        <title>Defining Genomic and Predicted Metabolic Features of the Acetobacterium Genus.</title>
        <authorList>
            <person name="Ross D.E."/>
            <person name="Marshall C.W."/>
            <person name="Gulliver D."/>
            <person name="May H.D."/>
            <person name="Norman R.S."/>
        </authorList>
    </citation>
    <scope>NUCLEOTIDE SEQUENCE [LARGE SCALE GENOMIC DNA]</scope>
    <source>
        <strain evidence="8 9">DSM 8238</strain>
    </source>
</reference>
<comment type="subcellular location">
    <subcellularLocation>
        <location evidence="1">Cell membrane</location>
        <topology evidence="1">Multi-pass membrane protein</topology>
    </subcellularLocation>
</comment>
<protein>
    <submittedName>
        <fullName evidence="8">Type II secretion system F family protein</fullName>
    </submittedName>
</protein>
<evidence type="ECO:0000313" key="9">
    <source>
        <dbReference type="Proteomes" id="UP000603234"/>
    </source>
</evidence>
<proteinExistence type="predicted"/>
<keyword evidence="4 6" id="KW-1133">Transmembrane helix</keyword>
<feature type="transmembrane region" description="Helical" evidence="6">
    <location>
        <begin position="106"/>
        <end position="125"/>
    </location>
</feature>
<feature type="transmembrane region" description="Helical" evidence="6">
    <location>
        <begin position="6"/>
        <end position="23"/>
    </location>
</feature>